<organismHost>
    <name type="scientific">Mythimna unipuncta</name>
    <name type="common">Armyworm moth</name>
    <name type="synonym">Pseudaletia unipuncta</name>
    <dbReference type="NCBI Taxonomy" id="103831"/>
</organismHost>
<protein>
    <submittedName>
        <fullName evidence="1">Uncharacterized protein</fullName>
    </submittedName>
</protein>
<dbReference type="KEGG" id="vg:8763967"/>
<name>B6S6X6_GVPU</name>
<proteinExistence type="predicted"/>
<evidence type="ECO:0000313" key="1">
    <source>
        <dbReference type="EMBL" id="ACH69457.1"/>
    </source>
</evidence>
<dbReference type="GeneID" id="8763967"/>
<dbReference type="EMBL" id="EU678671">
    <property type="protein sequence ID" value="ACH69457.1"/>
    <property type="molecule type" value="Genomic_DNA"/>
</dbReference>
<keyword evidence="2" id="KW-1185">Reference proteome</keyword>
<sequence length="75" mass="8927">MRRDRIKLYKSDDYDMLLETNNSFIKDVRITPGDLLLLEQDKEDNKCVTKKLDLTADDLVKICQSMKKCKRKLKF</sequence>
<organism evidence="1 2">
    <name type="scientific">Pseudalatia unipuncta granulosis virus</name>
    <name type="common">PuGV</name>
    <name type="synonym">Pseudalatia unipuncta granulovirus</name>
    <dbReference type="NCBI Taxonomy" id="36355"/>
    <lineage>
        <taxon>Viruses</taxon>
        <taxon>Viruses incertae sedis</taxon>
        <taxon>Naldaviricetes</taxon>
        <taxon>Lefavirales</taxon>
        <taxon>Baculoviridae</taxon>
        <taxon>Betabaculovirus</taxon>
        <taxon>Betabaculovirus myunipunctae</taxon>
    </lineage>
</organism>
<reference evidence="2" key="1">
    <citation type="submission" date="2008-04" db="EMBL/GenBank/DDBJ databases">
        <title>Genome sequence analysis of the Pseudaletia unipuncta granulovirus which was propagated in Pseudaletia separate larvae.</title>
        <authorList>
            <person name="Li Y."/>
            <person name="Tang P."/>
            <person name="Zhang Z."/>
            <person name="Zhang H."/>
            <person name="Qin Q."/>
        </authorList>
    </citation>
    <scope>NUCLEOTIDE SEQUENCE [LARGE SCALE GENOMIC DNA]</scope>
    <source>
        <strain evidence="2">Hawaiin</strain>
    </source>
</reference>
<accession>B6S6X6</accession>
<evidence type="ECO:0000313" key="2">
    <source>
        <dbReference type="Proteomes" id="UP000203623"/>
    </source>
</evidence>
<dbReference type="Proteomes" id="UP000203623">
    <property type="component" value="Genome"/>
</dbReference>
<dbReference type="RefSeq" id="YP_003422446.1">
    <property type="nucleotide sequence ID" value="NC_013772.1"/>
</dbReference>
<dbReference type="OrthoDB" id="27719at10239"/>